<dbReference type="OrthoDB" id="9802991at2"/>
<keyword evidence="3" id="KW-0378">Hydrolase</keyword>
<dbReference type="GO" id="GO:0008270">
    <property type="term" value="F:zinc ion binding"/>
    <property type="evidence" value="ECO:0007669"/>
    <property type="project" value="InterPro"/>
</dbReference>
<dbReference type="InterPro" id="IPR001018">
    <property type="entry name" value="Beta-lactamase_class-B_CS"/>
</dbReference>
<dbReference type="Gene3D" id="3.60.15.10">
    <property type="entry name" value="Ribonuclease Z/Hydroxyacylglutathione hydrolase-like"/>
    <property type="match status" value="1"/>
</dbReference>
<keyword evidence="4" id="KW-0862">Zinc</keyword>
<feature type="compositionally biased region" description="Polar residues" evidence="5">
    <location>
        <begin position="96"/>
        <end position="106"/>
    </location>
</feature>
<proteinExistence type="predicted"/>
<reference evidence="7 8" key="1">
    <citation type="submission" date="2007-06" db="EMBL/GenBank/DDBJ databases">
        <authorList>
            <person name="Shimkets L."/>
            <person name="Ferriera S."/>
            <person name="Johnson J."/>
            <person name="Kravitz S."/>
            <person name="Beeson K."/>
            <person name="Sutton G."/>
            <person name="Rogers Y.-H."/>
            <person name="Friedman R."/>
            <person name="Frazier M."/>
            <person name="Venter J.C."/>
        </authorList>
    </citation>
    <scope>NUCLEOTIDE SEQUENCE [LARGE SCALE GENOMIC DNA]</scope>
    <source>
        <strain evidence="7 8">SIR-1</strain>
    </source>
</reference>
<dbReference type="AlphaFoldDB" id="A6GBI1"/>
<dbReference type="Proteomes" id="UP000005801">
    <property type="component" value="Unassembled WGS sequence"/>
</dbReference>
<evidence type="ECO:0000256" key="3">
    <source>
        <dbReference type="ARBA" id="ARBA00022801"/>
    </source>
</evidence>
<comment type="caution">
    <text evidence="7">The sequence shown here is derived from an EMBL/GenBank/DDBJ whole genome shotgun (WGS) entry which is preliminary data.</text>
</comment>
<evidence type="ECO:0000313" key="7">
    <source>
        <dbReference type="EMBL" id="EDM76785.1"/>
    </source>
</evidence>
<dbReference type="Pfam" id="PF00753">
    <property type="entry name" value="Lactamase_B"/>
    <property type="match status" value="1"/>
</dbReference>
<evidence type="ECO:0000256" key="1">
    <source>
        <dbReference type="ARBA" id="ARBA00001947"/>
    </source>
</evidence>
<protein>
    <submittedName>
        <fullName evidence="7">Putative beta lactamase protein</fullName>
    </submittedName>
</protein>
<keyword evidence="8" id="KW-1185">Reference proteome</keyword>
<dbReference type="PROSITE" id="PS00743">
    <property type="entry name" value="BETA_LACTAMASE_B_1"/>
    <property type="match status" value="1"/>
</dbReference>
<name>A6GBI1_9BACT</name>
<keyword evidence="2" id="KW-0479">Metal-binding</keyword>
<evidence type="ECO:0000256" key="4">
    <source>
        <dbReference type="ARBA" id="ARBA00022833"/>
    </source>
</evidence>
<evidence type="ECO:0000256" key="2">
    <source>
        <dbReference type="ARBA" id="ARBA00022723"/>
    </source>
</evidence>
<organism evidence="7 8">
    <name type="scientific">Plesiocystis pacifica SIR-1</name>
    <dbReference type="NCBI Taxonomy" id="391625"/>
    <lineage>
        <taxon>Bacteria</taxon>
        <taxon>Pseudomonadati</taxon>
        <taxon>Myxococcota</taxon>
        <taxon>Polyangia</taxon>
        <taxon>Nannocystales</taxon>
        <taxon>Nannocystaceae</taxon>
        <taxon>Plesiocystis</taxon>
    </lineage>
</organism>
<dbReference type="STRING" id="391625.PPSIR1_18827"/>
<dbReference type="InterPro" id="IPR036866">
    <property type="entry name" value="RibonucZ/Hydroxyglut_hydro"/>
</dbReference>
<dbReference type="GO" id="GO:0017001">
    <property type="term" value="P:antibiotic catabolic process"/>
    <property type="evidence" value="ECO:0007669"/>
    <property type="project" value="InterPro"/>
</dbReference>
<feature type="domain" description="Metallo-beta-lactamase" evidence="6">
    <location>
        <begin position="3"/>
        <end position="74"/>
    </location>
</feature>
<evidence type="ECO:0000313" key="8">
    <source>
        <dbReference type="Proteomes" id="UP000005801"/>
    </source>
</evidence>
<evidence type="ECO:0000256" key="5">
    <source>
        <dbReference type="SAM" id="MobiDB-lite"/>
    </source>
</evidence>
<comment type="cofactor">
    <cofactor evidence="1">
        <name>Zn(2+)</name>
        <dbReference type="ChEBI" id="CHEBI:29105"/>
    </cofactor>
</comment>
<dbReference type="GO" id="GO:0008800">
    <property type="term" value="F:beta-lactamase activity"/>
    <property type="evidence" value="ECO:0007669"/>
    <property type="project" value="InterPro"/>
</dbReference>
<dbReference type="EMBL" id="ABCS01000058">
    <property type="protein sequence ID" value="EDM76785.1"/>
    <property type="molecule type" value="Genomic_DNA"/>
</dbReference>
<sequence>MHGNVVMITRGAQAPVLIDTGYCTGIAELIEAFEAATGQPIAALRDILLTHVHSDHAGGCAELQRRYGCRVHASAVCRSLIEAWDERHLKELAFPSQGSSGTSSCPFETDACPPARPSARSRSPA</sequence>
<accession>A6GBI1</accession>
<dbReference type="SUPFAM" id="SSF56281">
    <property type="entry name" value="Metallo-hydrolase/oxidoreductase"/>
    <property type="match status" value="1"/>
</dbReference>
<evidence type="ECO:0000259" key="6">
    <source>
        <dbReference type="Pfam" id="PF00753"/>
    </source>
</evidence>
<dbReference type="InterPro" id="IPR001279">
    <property type="entry name" value="Metallo-B-lactamas"/>
</dbReference>
<feature type="region of interest" description="Disordered" evidence="5">
    <location>
        <begin position="95"/>
        <end position="125"/>
    </location>
</feature>
<dbReference type="RefSeq" id="WP_006974072.1">
    <property type="nucleotide sequence ID" value="NZ_ABCS01000058.1"/>
</dbReference>
<gene>
    <name evidence="7" type="ORF">PPSIR1_18827</name>
</gene>